<proteinExistence type="predicted"/>
<dbReference type="PANTHER" id="PTHR46088">
    <property type="entry name" value="TUBULIN--TYROSINE LIGASE-LIKE PROTEIN 12"/>
    <property type="match status" value="1"/>
</dbReference>
<accession>A0ABQ6MLS6</accession>
<keyword evidence="3" id="KW-1185">Reference proteome</keyword>
<evidence type="ECO:0000313" key="3">
    <source>
        <dbReference type="Proteomes" id="UP001165060"/>
    </source>
</evidence>
<dbReference type="EMBL" id="BRYB01000344">
    <property type="protein sequence ID" value="GMI28149.1"/>
    <property type="molecule type" value="Genomic_DNA"/>
</dbReference>
<gene>
    <name evidence="2" type="ORF">TeGR_g10643</name>
</gene>
<dbReference type="InterPro" id="IPR004344">
    <property type="entry name" value="TTL/TTLL_fam"/>
</dbReference>
<evidence type="ECO:0000313" key="2">
    <source>
        <dbReference type="EMBL" id="GMI28149.1"/>
    </source>
</evidence>
<feature type="region of interest" description="Disordered" evidence="1">
    <location>
        <begin position="68"/>
        <end position="95"/>
    </location>
</feature>
<dbReference type="Pfam" id="PF03133">
    <property type="entry name" value="TTL"/>
    <property type="match status" value="1"/>
</dbReference>
<dbReference type="SUPFAM" id="SSF56059">
    <property type="entry name" value="Glutathione synthetase ATP-binding domain-like"/>
    <property type="match status" value="1"/>
</dbReference>
<dbReference type="Proteomes" id="UP001165060">
    <property type="component" value="Unassembled WGS sequence"/>
</dbReference>
<dbReference type="Gene3D" id="3.30.470.20">
    <property type="entry name" value="ATP-grasp fold, B domain"/>
    <property type="match status" value="1"/>
</dbReference>
<comment type="caution">
    <text evidence="2">The sequence shown here is derived from an EMBL/GenBank/DDBJ whole genome shotgun (WGS) entry which is preliminary data.</text>
</comment>
<protein>
    <recommendedName>
        <fullName evidence="4">Tubulin-tyrosine ligase</fullName>
    </recommendedName>
</protein>
<sequence length="437" mass="47801">MASFSTPPSTFSLSDPAAVASLNLRSAQLTASTAAEILALFPTPSCFASPAEHKMLSDGVRSALDALSGSLPHSPLPSPPRRDSRPPPPTPTSPALIYTDYPPLLQVPDLSFTSDPAAASAWFRLRHITEFLSHPPSLVLNQFPYEGCLVRKDLLPLTLRAFSFSTPGDPSTAPSWYLPTFDLSTEFHLLPDGSGADVMGRWVVKPAQGTHSAGGCVVASRGEAAEFLRRKRGEDIKTEYVAQRCVDRPLLVGGRKMDLRFWIFARSFDPNSTEAYLSDFFHARVANKQFDAASADDEVFYTVSTYNETVPEGTRLTPGLLREQLERELGEAFDWNALLAAVRDLASGLVKSAAVAIGDWPSSRAYYGIDVIVEREEGGALMPKLLEVNFQGDWGAPQHAAESNDCSQEFEQWRADLAQALFTDDVLNAKRFIRLCS</sequence>
<organism evidence="2 3">
    <name type="scientific">Tetraparma gracilis</name>
    <dbReference type="NCBI Taxonomy" id="2962635"/>
    <lineage>
        <taxon>Eukaryota</taxon>
        <taxon>Sar</taxon>
        <taxon>Stramenopiles</taxon>
        <taxon>Ochrophyta</taxon>
        <taxon>Bolidophyceae</taxon>
        <taxon>Parmales</taxon>
        <taxon>Triparmaceae</taxon>
        <taxon>Tetraparma</taxon>
    </lineage>
</organism>
<dbReference type="InterPro" id="IPR027749">
    <property type="entry name" value="TTLL12"/>
</dbReference>
<evidence type="ECO:0008006" key="4">
    <source>
        <dbReference type="Google" id="ProtNLM"/>
    </source>
</evidence>
<evidence type="ECO:0000256" key="1">
    <source>
        <dbReference type="SAM" id="MobiDB-lite"/>
    </source>
</evidence>
<name>A0ABQ6MLS6_9STRA</name>
<dbReference type="PANTHER" id="PTHR46088:SF1">
    <property type="entry name" value="TUBULIN--TYROSINE LIGASE-LIKE PROTEIN 12"/>
    <property type="match status" value="1"/>
</dbReference>
<dbReference type="PROSITE" id="PS51221">
    <property type="entry name" value="TTL"/>
    <property type="match status" value="1"/>
</dbReference>
<reference evidence="2 3" key="1">
    <citation type="journal article" date="2023" name="Commun. Biol.">
        <title>Genome analysis of Parmales, the sister group of diatoms, reveals the evolutionary specialization of diatoms from phago-mixotrophs to photoautotrophs.</title>
        <authorList>
            <person name="Ban H."/>
            <person name="Sato S."/>
            <person name="Yoshikawa S."/>
            <person name="Yamada K."/>
            <person name="Nakamura Y."/>
            <person name="Ichinomiya M."/>
            <person name="Sato N."/>
            <person name="Blanc-Mathieu R."/>
            <person name="Endo H."/>
            <person name="Kuwata A."/>
            <person name="Ogata H."/>
        </authorList>
    </citation>
    <scope>NUCLEOTIDE SEQUENCE [LARGE SCALE GENOMIC DNA]</scope>
</reference>